<dbReference type="RefSeq" id="WP_187657743.1">
    <property type="nucleotide sequence ID" value="NZ_JACSOD020000473.1"/>
</dbReference>
<organism evidence="1 2">
    <name type="scientific">Flavobacterium macrobrachii</name>
    <dbReference type="NCBI Taxonomy" id="591204"/>
    <lineage>
        <taxon>Bacteria</taxon>
        <taxon>Pseudomonadati</taxon>
        <taxon>Bacteroidota</taxon>
        <taxon>Flavobacteriia</taxon>
        <taxon>Flavobacteriales</taxon>
        <taxon>Flavobacteriaceae</taxon>
        <taxon>Flavobacterium</taxon>
    </lineage>
</organism>
<protein>
    <submittedName>
        <fullName evidence="1">Uncharacterized protein</fullName>
    </submittedName>
</protein>
<reference evidence="1 2" key="1">
    <citation type="submission" date="2021-02" db="EMBL/GenBank/DDBJ databases">
        <authorList>
            <person name="Jung H.S."/>
            <person name="Chun B.H."/>
            <person name="Jeon C.O."/>
        </authorList>
    </citation>
    <scope>NUCLEOTIDE SEQUENCE [LARGE SCALE GENOMIC DNA]</scope>
    <source>
        <strain evidence="1 2">LMG 25203</strain>
    </source>
</reference>
<evidence type="ECO:0000313" key="1">
    <source>
        <dbReference type="EMBL" id="MBM6499265.1"/>
    </source>
</evidence>
<sequence>MLELEFDYSLIKKIQSLNITTDSNQIGNLLNEYNRNEVDRLFDLVSSSCSDVNNLALKLNGIKIFQSLGEEIFIRFGKGNKGNLYLSDITKYNSLLSDADAFANSTSVQTHAKVNVSEYDKFIHTITAYWIYRIRCSIAHFKIGEYILTRDKEEFIVEFAEPLIKEVLIQFYKK</sequence>
<proteinExistence type="predicted"/>
<name>A0ABS2CWD8_9FLAO</name>
<comment type="caution">
    <text evidence="1">The sequence shown here is derived from an EMBL/GenBank/DDBJ whole genome shotgun (WGS) entry which is preliminary data.</text>
</comment>
<dbReference type="Proteomes" id="UP000759529">
    <property type="component" value="Unassembled WGS sequence"/>
</dbReference>
<evidence type="ECO:0000313" key="2">
    <source>
        <dbReference type="Proteomes" id="UP000759529"/>
    </source>
</evidence>
<dbReference type="EMBL" id="JACSOD020000473">
    <property type="protein sequence ID" value="MBM6499265.1"/>
    <property type="molecule type" value="Genomic_DNA"/>
</dbReference>
<keyword evidence="2" id="KW-1185">Reference proteome</keyword>
<gene>
    <name evidence="1" type="ORF">H9X54_008110</name>
</gene>
<accession>A0ABS2CWD8</accession>